<feature type="transmembrane region" description="Helical" evidence="2">
    <location>
        <begin position="308"/>
        <end position="329"/>
    </location>
</feature>
<protein>
    <recommendedName>
        <fullName evidence="6">Ion transport domain-containing protein</fullName>
    </recommendedName>
</protein>
<dbReference type="GO" id="GO:0005886">
    <property type="term" value="C:plasma membrane"/>
    <property type="evidence" value="ECO:0007669"/>
    <property type="project" value="TreeGrafter"/>
</dbReference>
<evidence type="ECO:0008006" key="6">
    <source>
        <dbReference type="Google" id="ProtNLM"/>
    </source>
</evidence>
<keyword evidence="2" id="KW-1133">Transmembrane helix</keyword>
<dbReference type="PANTHER" id="PTHR10582:SF2">
    <property type="entry name" value="INACTIVE"/>
    <property type="match status" value="1"/>
</dbReference>
<sequence>MPVNVIHPRVPQDTKQKKMHEFNGGRQANLSEYRFITSTIKLESTVRFIQGAFSEQTDRVHPTIEVCAFHTALAFNAQFVQDVIKRLDAKEAQFIATASVVKKVRSKQHFSWDYGEESFHNLEEKVFTKNYIKQGAELFFEIPLGFVAFGGNFELLPLLYQCGVNVDHVDTEGNNIAHCIVDISEWNAERATAMYEAIIYKEDVETRKRLLLHLNHNGMTPLDIASNRHLPEMTHLILNTIGVFKFPLREHALDVHMLYDITGKESVLHEISLATEKELKRFDEFRLFEREPIKSWINETINSSHKAVLYWMVIWLASMSFYIICVSLVEGEHASKNLVDIFAIFTSFVLLTEELICLYTNSSYLKILWRRLRKGNIPFSFAWGYKFFQIEFALIVIIHHSIAMSHMYCKNWFLEYGYVFVQVWLIVSGFIGIMFFTQLNKSMGHYLTIIEKMLTISTTFFLIGMLILFAFAMTFYTLKLPVYCPETMENISNNSRSVHQESESYLESVYYTLLLSLAIVAPKDWYFEDHEYSGLAILYYIACLIIITITMMNLLIAIMNERVIDLCNHKDSILTIQRLAIHIAIREEQNVFEQFPLSRPWARLLRPRESNIHIEKGRSFLHTLELYKA</sequence>
<evidence type="ECO:0000313" key="4">
    <source>
        <dbReference type="EnsemblMetazoa" id="CapteP197995"/>
    </source>
</evidence>
<dbReference type="AlphaFoldDB" id="R7T7H9"/>
<dbReference type="InterPro" id="IPR036770">
    <property type="entry name" value="Ankyrin_rpt-contain_sf"/>
</dbReference>
<organism evidence="3">
    <name type="scientific">Capitella teleta</name>
    <name type="common">Polychaete worm</name>
    <dbReference type="NCBI Taxonomy" id="283909"/>
    <lineage>
        <taxon>Eukaryota</taxon>
        <taxon>Metazoa</taxon>
        <taxon>Spiralia</taxon>
        <taxon>Lophotrochozoa</taxon>
        <taxon>Annelida</taxon>
        <taxon>Polychaeta</taxon>
        <taxon>Sedentaria</taxon>
        <taxon>Scolecida</taxon>
        <taxon>Capitellidae</taxon>
        <taxon>Capitella</taxon>
    </lineage>
</organism>
<accession>R7T7H9</accession>
<dbReference type="InterPro" id="IPR024862">
    <property type="entry name" value="TRPV"/>
</dbReference>
<gene>
    <name evidence="3" type="ORF">CAPTEDRAFT_197995</name>
</gene>
<dbReference type="GO" id="GO:0098703">
    <property type="term" value="P:calcium ion import across plasma membrane"/>
    <property type="evidence" value="ECO:0007669"/>
    <property type="project" value="TreeGrafter"/>
</dbReference>
<name>R7T7H9_CAPTE</name>
<reference evidence="3 5" key="2">
    <citation type="journal article" date="2013" name="Nature">
        <title>Insights into bilaterian evolution from three spiralian genomes.</title>
        <authorList>
            <person name="Simakov O."/>
            <person name="Marletaz F."/>
            <person name="Cho S.J."/>
            <person name="Edsinger-Gonzales E."/>
            <person name="Havlak P."/>
            <person name="Hellsten U."/>
            <person name="Kuo D.H."/>
            <person name="Larsson T."/>
            <person name="Lv J."/>
            <person name="Arendt D."/>
            <person name="Savage R."/>
            <person name="Osoegawa K."/>
            <person name="de Jong P."/>
            <person name="Grimwood J."/>
            <person name="Chapman J.A."/>
            <person name="Shapiro H."/>
            <person name="Aerts A."/>
            <person name="Otillar R.P."/>
            <person name="Terry A.Y."/>
            <person name="Boore J.L."/>
            <person name="Grigoriev I.V."/>
            <person name="Lindberg D.R."/>
            <person name="Seaver E.C."/>
            <person name="Weisblat D.A."/>
            <person name="Putnam N.H."/>
            <person name="Rokhsar D.S."/>
        </authorList>
    </citation>
    <scope>NUCLEOTIDE SEQUENCE</scope>
    <source>
        <strain evidence="3 5">I ESC-2004</strain>
    </source>
</reference>
<dbReference type="OMA" id="LIMINMA"/>
<feature type="transmembrane region" description="Helical" evidence="2">
    <location>
        <begin position="538"/>
        <end position="559"/>
    </location>
</feature>
<dbReference type="HOGENOM" id="CLU_039553_0_0_1"/>
<dbReference type="SUPFAM" id="SSF48403">
    <property type="entry name" value="Ankyrin repeat"/>
    <property type="match status" value="1"/>
</dbReference>
<evidence type="ECO:0000256" key="1">
    <source>
        <dbReference type="ARBA" id="ARBA00022737"/>
    </source>
</evidence>
<dbReference type="EMBL" id="KB311399">
    <property type="protein sequence ID" value="ELT89378.1"/>
    <property type="molecule type" value="Genomic_DNA"/>
</dbReference>
<feature type="transmembrane region" description="Helical" evidence="2">
    <location>
        <begin position="458"/>
        <end position="478"/>
    </location>
</feature>
<feature type="transmembrane region" description="Helical" evidence="2">
    <location>
        <begin position="416"/>
        <end position="437"/>
    </location>
</feature>
<dbReference type="Gene3D" id="1.25.40.20">
    <property type="entry name" value="Ankyrin repeat-containing domain"/>
    <property type="match status" value="1"/>
</dbReference>
<dbReference type="STRING" id="283909.R7T7H9"/>
<dbReference type="EnsemblMetazoa" id="CapteT197995">
    <property type="protein sequence ID" value="CapteP197995"/>
    <property type="gene ID" value="CapteG197995"/>
</dbReference>
<keyword evidence="2" id="KW-0812">Transmembrane</keyword>
<proteinExistence type="predicted"/>
<reference evidence="5" key="1">
    <citation type="submission" date="2012-12" db="EMBL/GenBank/DDBJ databases">
        <authorList>
            <person name="Hellsten U."/>
            <person name="Grimwood J."/>
            <person name="Chapman J.A."/>
            <person name="Shapiro H."/>
            <person name="Aerts A."/>
            <person name="Otillar R.P."/>
            <person name="Terry A.Y."/>
            <person name="Boore J.L."/>
            <person name="Simakov O."/>
            <person name="Marletaz F."/>
            <person name="Cho S.-J."/>
            <person name="Edsinger-Gonzales E."/>
            <person name="Havlak P."/>
            <person name="Kuo D.-H."/>
            <person name="Larsson T."/>
            <person name="Lv J."/>
            <person name="Arendt D."/>
            <person name="Savage R."/>
            <person name="Osoegawa K."/>
            <person name="de Jong P."/>
            <person name="Lindberg D.R."/>
            <person name="Seaver E.C."/>
            <person name="Weisblat D.A."/>
            <person name="Putnam N.H."/>
            <person name="Grigoriev I.V."/>
            <person name="Rokhsar D.S."/>
        </authorList>
    </citation>
    <scope>NUCLEOTIDE SEQUENCE</scope>
    <source>
        <strain evidence="5">I ESC-2004</strain>
    </source>
</reference>
<dbReference type="GO" id="GO:0005216">
    <property type="term" value="F:monoatomic ion channel activity"/>
    <property type="evidence" value="ECO:0007669"/>
    <property type="project" value="InterPro"/>
</dbReference>
<dbReference type="Proteomes" id="UP000014760">
    <property type="component" value="Unassembled WGS sequence"/>
</dbReference>
<evidence type="ECO:0000313" key="3">
    <source>
        <dbReference type="EMBL" id="ELT89378.1"/>
    </source>
</evidence>
<feature type="transmembrane region" description="Helical" evidence="2">
    <location>
        <begin position="341"/>
        <end position="362"/>
    </location>
</feature>
<evidence type="ECO:0000256" key="2">
    <source>
        <dbReference type="SAM" id="Phobius"/>
    </source>
</evidence>
<feature type="transmembrane region" description="Helical" evidence="2">
    <location>
        <begin position="383"/>
        <end position="404"/>
    </location>
</feature>
<keyword evidence="1" id="KW-0677">Repeat</keyword>
<dbReference type="PANTHER" id="PTHR10582">
    <property type="entry name" value="TRANSIENT RECEPTOR POTENTIAL ION CHANNEL PROTEIN"/>
    <property type="match status" value="1"/>
</dbReference>
<dbReference type="EMBL" id="AMQN01014892">
    <property type="status" value="NOT_ANNOTATED_CDS"/>
    <property type="molecule type" value="Genomic_DNA"/>
</dbReference>
<evidence type="ECO:0000313" key="5">
    <source>
        <dbReference type="Proteomes" id="UP000014760"/>
    </source>
</evidence>
<reference evidence="4" key="3">
    <citation type="submission" date="2015-06" db="UniProtKB">
        <authorList>
            <consortium name="EnsemblMetazoa"/>
        </authorList>
    </citation>
    <scope>IDENTIFICATION</scope>
</reference>
<keyword evidence="2" id="KW-0472">Membrane</keyword>
<keyword evidence="5" id="KW-1185">Reference proteome</keyword>